<dbReference type="InterPro" id="IPR024522">
    <property type="entry name" value="DUF3789"/>
</dbReference>
<dbReference type="AlphaFoldDB" id="A0A7X9RKE8"/>
<keyword evidence="1" id="KW-0812">Transmembrane</keyword>
<keyword evidence="1" id="KW-0472">Membrane</keyword>
<keyword evidence="1" id="KW-1133">Transmembrane helix</keyword>
<dbReference type="Pfam" id="PF12664">
    <property type="entry name" value="DUF3789"/>
    <property type="match status" value="1"/>
</dbReference>
<gene>
    <name evidence="2" type="ORF">HF857_02350</name>
</gene>
<sequence>MWELVKDFLLVSMGMGIGVVLMCILSISKEADYEMKQLEESEDN</sequence>
<dbReference type="Proteomes" id="UP000588071">
    <property type="component" value="Unassembled WGS sequence"/>
</dbReference>
<name>A0A7X9RKE8_9ENTE</name>
<accession>A0A7X9RKE8</accession>
<evidence type="ECO:0000256" key="1">
    <source>
        <dbReference type="SAM" id="Phobius"/>
    </source>
</evidence>
<reference evidence="2 3" key="1">
    <citation type="submission" date="2020-04" db="EMBL/GenBank/DDBJ databases">
        <authorList>
            <person name="Hitch T.C.A."/>
            <person name="Wylensek D."/>
            <person name="Clavel T."/>
        </authorList>
    </citation>
    <scope>NUCLEOTIDE SEQUENCE [LARGE SCALE GENOMIC DNA]</scope>
    <source>
        <strain evidence="2 3">WCA-380-WT-3C</strain>
    </source>
</reference>
<evidence type="ECO:0000313" key="2">
    <source>
        <dbReference type="EMBL" id="NME49108.1"/>
    </source>
</evidence>
<comment type="caution">
    <text evidence="2">The sequence shown here is derived from an EMBL/GenBank/DDBJ whole genome shotgun (WGS) entry which is preliminary data.</text>
</comment>
<feature type="transmembrane region" description="Helical" evidence="1">
    <location>
        <begin position="7"/>
        <end position="27"/>
    </location>
</feature>
<organism evidence="2 3">
    <name type="scientific">Enterococcus cecorum</name>
    <dbReference type="NCBI Taxonomy" id="44008"/>
    <lineage>
        <taxon>Bacteria</taxon>
        <taxon>Bacillati</taxon>
        <taxon>Bacillota</taxon>
        <taxon>Bacilli</taxon>
        <taxon>Lactobacillales</taxon>
        <taxon>Enterococcaceae</taxon>
        <taxon>Enterococcus</taxon>
    </lineage>
</organism>
<protein>
    <submittedName>
        <fullName evidence="2">DUF3789 domain-containing protein</fullName>
    </submittedName>
</protein>
<evidence type="ECO:0000313" key="3">
    <source>
        <dbReference type="Proteomes" id="UP000588071"/>
    </source>
</evidence>
<dbReference type="EMBL" id="JABAFV010000002">
    <property type="protein sequence ID" value="NME49108.1"/>
    <property type="molecule type" value="Genomic_DNA"/>
</dbReference>
<proteinExistence type="predicted"/>
<dbReference type="RefSeq" id="WP_021381637.1">
    <property type="nucleotide sequence ID" value="NZ_JABAFV010000002.1"/>
</dbReference>